<organism evidence="1 2">
    <name type="scientific">Xenorhabdus bovienii str. feltiae Moldova</name>
    <dbReference type="NCBI Taxonomy" id="1398200"/>
    <lineage>
        <taxon>Bacteria</taxon>
        <taxon>Pseudomonadati</taxon>
        <taxon>Pseudomonadota</taxon>
        <taxon>Gammaproteobacteria</taxon>
        <taxon>Enterobacterales</taxon>
        <taxon>Morganellaceae</taxon>
        <taxon>Xenorhabdus</taxon>
    </lineage>
</organism>
<accession>A0A077NPF1</accession>
<dbReference type="HOGENOM" id="CLU_3406144_0_0_6"/>
<proteinExistence type="predicted"/>
<evidence type="ECO:0000313" key="2">
    <source>
        <dbReference type="Proteomes" id="UP000028487"/>
    </source>
</evidence>
<evidence type="ECO:0000313" key="1">
    <source>
        <dbReference type="EMBL" id="CDG99556.1"/>
    </source>
</evidence>
<gene>
    <name evidence="1" type="ORF">XBFM1_1040002</name>
</gene>
<name>A0A077NPF1_XENBV</name>
<comment type="caution">
    <text evidence="1">The sequence shown here is derived from an EMBL/GenBank/DDBJ whole genome shotgun (WGS) entry which is preliminary data.</text>
</comment>
<dbReference type="AlphaFoldDB" id="A0A077NPF1"/>
<dbReference type="EMBL" id="CBSV010000007">
    <property type="protein sequence ID" value="CDG99556.1"/>
    <property type="molecule type" value="Genomic_DNA"/>
</dbReference>
<sequence>MNAIKRIEALSENDRQTLKENLEKEKNNKL</sequence>
<reference evidence="1" key="1">
    <citation type="submission" date="2013-07" db="EMBL/GenBank/DDBJ databases">
        <title>Sub-species coevolution in mutualistic symbiosis.</title>
        <authorList>
            <person name="Murfin K."/>
            <person name="Klassen J."/>
            <person name="Lee M."/>
            <person name="Forst S."/>
            <person name="Stock P."/>
            <person name="Goodrich-Blair H."/>
        </authorList>
    </citation>
    <scope>NUCLEOTIDE SEQUENCE [LARGE SCALE GENOMIC DNA]</scope>
    <source>
        <strain evidence="1">Feltiae Moldova</strain>
    </source>
</reference>
<protein>
    <submittedName>
        <fullName evidence="1">Uncharacterized protein</fullName>
    </submittedName>
</protein>
<dbReference type="Proteomes" id="UP000028487">
    <property type="component" value="Unassembled WGS sequence"/>
</dbReference>